<proteinExistence type="predicted"/>
<comment type="caution">
    <text evidence="2">The sequence shown here is derived from an EMBL/GenBank/DDBJ whole genome shotgun (WGS) entry which is preliminary data.</text>
</comment>
<dbReference type="InterPro" id="IPR018163">
    <property type="entry name" value="Thr/Ala-tRNA-synth_IIc_edit"/>
</dbReference>
<dbReference type="eggNOG" id="COG0441">
    <property type="taxonomic scope" value="Bacteria"/>
</dbReference>
<dbReference type="GO" id="GO:0016301">
    <property type="term" value="F:kinase activity"/>
    <property type="evidence" value="ECO:0007669"/>
    <property type="project" value="UniProtKB-KW"/>
</dbReference>
<reference evidence="2 3" key="2">
    <citation type="submission" date="2008-10" db="EMBL/GenBank/DDBJ databases">
        <title>Draft genome sequence of Clostridium hiranonis (DSM 13275).</title>
        <authorList>
            <person name="Sudarsanam P."/>
            <person name="Ley R."/>
            <person name="Guruge J."/>
            <person name="Turnbaugh P.J."/>
            <person name="Mahowald M."/>
            <person name="Liep D."/>
            <person name="Gordon J."/>
        </authorList>
    </citation>
    <scope>NUCLEOTIDE SEQUENCE [LARGE SCALE GENOMIC DNA]</scope>
    <source>
        <strain evidence="2 3">DSM 13275</strain>
    </source>
</reference>
<dbReference type="AlphaFoldDB" id="B6G0Y6"/>
<dbReference type="HOGENOM" id="CLU_023775_1_0_9"/>
<dbReference type="Proteomes" id="UP000003178">
    <property type="component" value="Unassembled WGS sequence"/>
</dbReference>
<reference evidence="2 3" key="1">
    <citation type="submission" date="2008-09" db="EMBL/GenBank/DDBJ databases">
        <authorList>
            <person name="Fulton L."/>
            <person name="Clifton S."/>
            <person name="Fulton B."/>
            <person name="Xu J."/>
            <person name="Minx P."/>
            <person name="Pepin K.H."/>
            <person name="Johnson M."/>
            <person name="Thiruvilangam P."/>
            <person name="Bhonagiri V."/>
            <person name="Nash W.E."/>
            <person name="Mardis E.R."/>
            <person name="Wilson R.K."/>
        </authorList>
    </citation>
    <scope>NUCLEOTIDE SEQUENCE [LARGE SCALE GENOMIC DNA]</scope>
    <source>
        <strain evidence="2 3">DSM 13275</strain>
    </source>
</reference>
<evidence type="ECO:0000313" key="2">
    <source>
        <dbReference type="EMBL" id="EEA84561.1"/>
    </source>
</evidence>
<accession>B6G0Y6</accession>
<dbReference type="InterPro" id="IPR027417">
    <property type="entry name" value="P-loop_NTPase"/>
</dbReference>
<dbReference type="SUPFAM" id="SSF55186">
    <property type="entry name" value="ThrRS/AlaRS common domain"/>
    <property type="match status" value="1"/>
</dbReference>
<dbReference type="STRING" id="500633.CLOHIR_01792"/>
<dbReference type="EMBL" id="ABWP01000070">
    <property type="protein sequence ID" value="EEA84561.1"/>
    <property type="molecule type" value="Genomic_DNA"/>
</dbReference>
<keyword evidence="2" id="KW-0808">Transferase</keyword>
<dbReference type="SUPFAM" id="SSF52540">
    <property type="entry name" value="P-loop containing nucleoside triphosphate hydrolases"/>
    <property type="match status" value="1"/>
</dbReference>
<gene>
    <name evidence="2" type="ORF">CLOHIR_01792</name>
</gene>
<sequence>MLNKQFGRFEMGVIEVKVDGKIEKFERKNRDYLLLSEIADEFNEAHDGVVTAAIKGKSICDLYEKVYNGEEVELLDFYNEDGARVYFRGLSFVFITACRKLYEKVEVTVEHSLSNGVYYSMDIGRELTDKDIEDIKNKMRNIVAEDCPIKKVVMDKLDAGQIFRILSREDKAELIENKDEENAKIYVCEGYIDHFYGMMPPSTKYMDVFDVVKYKKGVVLMGPSEDDALVPEKFIDQPKLSNIYDESEDWAAKLGVMNVIDLNRIIESGESGDVIRTVEALHEKKISQIADMIKERNSRVILIAAPSSSGKTSFAHRLSIQMRVSGVKSRAISLDDYFIEREHTPRKADGSYDYESINAIDVEKFNEDMNTLLSGGEIEIIRYDFKTGKRVFTGEMMSIGENESIIIEGIHGLNPKLTAHIDDSKKFRIYISALTQINLDSHNRIPTTDLRLIRRIVRDSNFRGYSAEETIKSWKNVREGEKENIFPYQEEADAMFNSACVYEISVLKKYVEPLLKEVDPESVEYIEAARILSFIQYFAMIEDVSDIPSTSIVREFIGGSKIV</sequence>
<feature type="domain" description="Phosphoribulokinase/uridine kinase" evidence="1">
    <location>
        <begin position="300"/>
        <end position="500"/>
    </location>
</feature>
<dbReference type="PANTHER" id="PTHR10285">
    <property type="entry name" value="URIDINE KINASE"/>
    <property type="match status" value="1"/>
</dbReference>
<dbReference type="CDD" id="cd02028">
    <property type="entry name" value="UMPK_like"/>
    <property type="match status" value="1"/>
</dbReference>
<dbReference type="Pfam" id="PF00485">
    <property type="entry name" value="PRK"/>
    <property type="match status" value="1"/>
</dbReference>
<evidence type="ECO:0000313" key="3">
    <source>
        <dbReference type="Proteomes" id="UP000003178"/>
    </source>
</evidence>
<dbReference type="eggNOG" id="COG0572">
    <property type="taxonomic scope" value="Bacteria"/>
</dbReference>
<keyword evidence="3" id="KW-1185">Reference proteome</keyword>
<keyword evidence="2" id="KW-0418">Kinase</keyword>
<dbReference type="InterPro" id="IPR006083">
    <property type="entry name" value="PRK/URK"/>
</dbReference>
<name>B6G0Y6_PEPHT</name>
<dbReference type="GO" id="GO:0005524">
    <property type="term" value="F:ATP binding"/>
    <property type="evidence" value="ECO:0007669"/>
    <property type="project" value="InterPro"/>
</dbReference>
<evidence type="ECO:0000259" key="1">
    <source>
        <dbReference type="Pfam" id="PF00485"/>
    </source>
</evidence>
<dbReference type="Gene3D" id="3.30.980.10">
    <property type="entry name" value="Threonyl-trna Synthetase, Chain A, domain 2"/>
    <property type="match status" value="1"/>
</dbReference>
<protein>
    <submittedName>
        <fullName evidence="2">Phosphoribulokinase/uridine kinase family protein</fullName>
    </submittedName>
</protein>
<dbReference type="Gene3D" id="3.40.50.300">
    <property type="entry name" value="P-loop containing nucleotide triphosphate hydrolases"/>
    <property type="match status" value="1"/>
</dbReference>
<organism evidence="2 3">
    <name type="scientific">Peptacetobacter hiranonis (strain DSM 13275 / JCM 10541 / KCTC 15199 / TO-931)</name>
    <name type="common">Clostridium hiranonis</name>
    <dbReference type="NCBI Taxonomy" id="500633"/>
    <lineage>
        <taxon>Bacteria</taxon>
        <taxon>Bacillati</taxon>
        <taxon>Bacillota</taxon>
        <taxon>Clostridia</taxon>
        <taxon>Peptostreptococcales</taxon>
        <taxon>Peptostreptococcaceae</taxon>
        <taxon>Peptacetobacter</taxon>
    </lineage>
</organism>